<dbReference type="EMBL" id="KN818351">
    <property type="protein sequence ID" value="KIL57973.1"/>
    <property type="molecule type" value="Genomic_DNA"/>
</dbReference>
<sequence length="145" mass="15761">MRQKTSRKTFRETHGCGGRNVWKPPNPVIQNVEQSLKDEAIQMKSARLEEEMMLKLTHLCPQDSPAVENATDTGCDALRGMSAGGNRSSTRGGSISERANFDVMAASIPSPQACQHNSLVIRGVLGYSDEIGLVSTDGHSTRYTP</sequence>
<protein>
    <submittedName>
        <fullName evidence="1">Uncharacterized protein</fullName>
    </submittedName>
</protein>
<dbReference type="HOGENOM" id="CLU_1786400_0_0_1"/>
<dbReference type="AlphaFoldDB" id="A0A0C2WP18"/>
<organism evidence="1 2">
    <name type="scientific">Amanita muscaria (strain Koide BX008)</name>
    <dbReference type="NCBI Taxonomy" id="946122"/>
    <lineage>
        <taxon>Eukaryota</taxon>
        <taxon>Fungi</taxon>
        <taxon>Dikarya</taxon>
        <taxon>Basidiomycota</taxon>
        <taxon>Agaricomycotina</taxon>
        <taxon>Agaricomycetes</taxon>
        <taxon>Agaricomycetidae</taxon>
        <taxon>Agaricales</taxon>
        <taxon>Pluteineae</taxon>
        <taxon>Amanitaceae</taxon>
        <taxon>Amanita</taxon>
    </lineage>
</organism>
<dbReference type="Proteomes" id="UP000054549">
    <property type="component" value="Unassembled WGS sequence"/>
</dbReference>
<proteinExistence type="predicted"/>
<reference evidence="1 2" key="1">
    <citation type="submission" date="2014-04" db="EMBL/GenBank/DDBJ databases">
        <title>Evolutionary Origins and Diversification of the Mycorrhizal Mutualists.</title>
        <authorList>
            <consortium name="DOE Joint Genome Institute"/>
            <consortium name="Mycorrhizal Genomics Consortium"/>
            <person name="Kohler A."/>
            <person name="Kuo A."/>
            <person name="Nagy L.G."/>
            <person name="Floudas D."/>
            <person name="Copeland A."/>
            <person name="Barry K.W."/>
            <person name="Cichocki N."/>
            <person name="Veneault-Fourrey C."/>
            <person name="LaButti K."/>
            <person name="Lindquist E.A."/>
            <person name="Lipzen A."/>
            <person name="Lundell T."/>
            <person name="Morin E."/>
            <person name="Murat C."/>
            <person name="Riley R."/>
            <person name="Ohm R."/>
            <person name="Sun H."/>
            <person name="Tunlid A."/>
            <person name="Henrissat B."/>
            <person name="Grigoriev I.V."/>
            <person name="Hibbett D.S."/>
            <person name="Martin F."/>
        </authorList>
    </citation>
    <scope>NUCLEOTIDE SEQUENCE [LARGE SCALE GENOMIC DNA]</scope>
    <source>
        <strain evidence="1 2">Koide BX008</strain>
    </source>
</reference>
<dbReference type="InParanoid" id="A0A0C2WP18"/>
<keyword evidence="2" id="KW-1185">Reference proteome</keyword>
<accession>A0A0C2WP18</accession>
<evidence type="ECO:0000313" key="1">
    <source>
        <dbReference type="EMBL" id="KIL57973.1"/>
    </source>
</evidence>
<name>A0A0C2WP18_AMAMK</name>
<gene>
    <name evidence="1" type="ORF">M378DRAFT_181464</name>
</gene>
<evidence type="ECO:0000313" key="2">
    <source>
        <dbReference type="Proteomes" id="UP000054549"/>
    </source>
</evidence>